<proteinExistence type="predicted"/>
<feature type="transmembrane region" description="Helical" evidence="2">
    <location>
        <begin position="188"/>
        <end position="209"/>
    </location>
</feature>
<name>A0A7L1TZW2_PHANI</name>
<dbReference type="InterPro" id="IPR021836">
    <property type="entry name" value="DUF3429"/>
</dbReference>
<keyword evidence="4" id="KW-1185">Reference proteome</keyword>
<keyword evidence="2" id="KW-0472">Membrane</keyword>
<feature type="region of interest" description="Disordered" evidence="1">
    <location>
        <begin position="71"/>
        <end position="93"/>
    </location>
</feature>
<accession>A0A7L1TZW2</accession>
<evidence type="ECO:0000313" key="3">
    <source>
        <dbReference type="EMBL" id="NXO63768.1"/>
    </source>
</evidence>
<feature type="transmembrane region" description="Helical" evidence="2">
    <location>
        <begin position="215"/>
        <end position="238"/>
    </location>
</feature>
<protein>
    <submittedName>
        <fullName evidence="3">TMM69 protein</fullName>
    </submittedName>
</protein>
<gene>
    <name evidence="3" type="primary">Tmem69</name>
    <name evidence="3" type="ORF">PHANIT_R06968</name>
</gene>
<dbReference type="PANTHER" id="PTHR15887">
    <property type="entry name" value="TRANSMEMBRANE PROTEIN 69"/>
    <property type="match status" value="1"/>
</dbReference>
<feature type="transmembrane region" description="Helical" evidence="2">
    <location>
        <begin position="132"/>
        <end position="153"/>
    </location>
</feature>
<sequence>DKTNMFPLIQRCCFNTPFKLQKVTGPRLLLRGKNETPCCSPGPRPRPPSAALSLAPAAVCAAQLRAFRSSPAASQRKAPAESPAEWQKGRQSPGGCPRAVLRLSLGALAPFVAAPLAMALQGAYCPRLALAQVAYGAVTASFLGGVRWGFALLENGPARPDWRNLANGTVPPLLACQALLFKDVTEGAVMLVLALGIALHYDLSLLPAYPRWFKVLRVVGTVVMVSSLLATVALKAWLEEKESDDRKMWQN</sequence>
<dbReference type="EMBL" id="VXBQ01003422">
    <property type="protein sequence ID" value="NXO63768.1"/>
    <property type="molecule type" value="Genomic_DNA"/>
</dbReference>
<evidence type="ECO:0000256" key="2">
    <source>
        <dbReference type="SAM" id="Phobius"/>
    </source>
</evidence>
<dbReference type="Pfam" id="PF11911">
    <property type="entry name" value="DUF3429"/>
    <property type="match status" value="1"/>
</dbReference>
<evidence type="ECO:0000256" key="1">
    <source>
        <dbReference type="SAM" id="MobiDB-lite"/>
    </source>
</evidence>
<feature type="non-terminal residue" evidence="3">
    <location>
        <position position="251"/>
    </location>
</feature>
<keyword evidence="2" id="KW-0812">Transmembrane</keyword>
<dbReference type="AlphaFoldDB" id="A0A7L1TZW2"/>
<comment type="caution">
    <text evidence="3">The sequence shown here is derived from an EMBL/GenBank/DDBJ whole genome shotgun (WGS) entry which is preliminary data.</text>
</comment>
<dbReference type="Proteomes" id="UP000579685">
    <property type="component" value="Unassembled WGS sequence"/>
</dbReference>
<feature type="non-terminal residue" evidence="3">
    <location>
        <position position="1"/>
    </location>
</feature>
<reference evidence="3 4" key="1">
    <citation type="submission" date="2019-09" db="EMBL/GenBank/DDBJ databases">
        <title>Bird 10,000 Genomes (B10K) Project - Family phase.</title>
        <authorList>
            <person name="Zhang G."/>
        </authorList>
    </citation>
    <scope>NUCLEOTIDE SEQUENCE [LARGE SCALE GENOMIC DNA]</scope>
    <source>
        <strain evidence="3">B10K-DU-002-32</strain>
        <tissue evidence="3">Muscle</tissue>
    </source>
</reference>
<organism evidence="3 4">
    <name type="scientific">Phainopepla nitens</name>
    <name type="common">Phainopepla</name>
    <dbReference type="NCBI Taxonomy" id="161653"/>
    <lineage>
        <taxon>Eukaryota</taxon>
        <taxon>Metazoa</taxon>
        <taxon>Chordata</taxon>
        <taxon>Craniata</taxon>
        <taxon>Vertebrata</taxon>
        <taxon>Euteleostomi</taxon>
        <taxon>Archelosauria</taxon>
        <taxon>Archosauria</taxon>
        <taxon>Dinosauria</taxon>
        <taxon>Saurischia</taxon>
        <taxon>Theropoda</taxon>
        <taxon>Coelurosauria</taxon>
        <taxon>Aves</taxon>
        <taxon>Neognathae</taxon>
        <taxon>Neoaves</taxon>
        <taxon>Telluraves</taxon>
        <taxon>Australaves</taxon>
        <taxon>Passeriformes</taxon>
        <taxon>Bombycillidae</taxon>
        <taxon>Phainopepla</taxon>
    </lineage>
</organism>
<dbReference type="PANTHER" id="PTHR15887:SF1">
    <property type="entry name" value="TRANSMEMBRANE PROTEIN 69"/>
    <property type="match status" value="1"/>
</dbReference>
<keyword evidence="2" id="KW-1133">Transmembrane helix</keyword>
<evidence type="ECO:0000313" key="4">
    <source>
        <dbReference type="Proteomes" id="UP000579685"/>
    </source>
</evidence>